<dbReference type="PANTHER" id="PTHR23422:SF9">
    <property type="entry name" value="ZN-DEPENDENT HYDROLASE"/>
    <property type="match status" value="1"/>
</dbReference>
<proteinExistence type="predicted"/>
<evidence type="ECO:0000313" key="5">
    <source>
        <dbReference type="Proteomes" id="UP000554482"/>
    </source>
</evidence>
<reference evidence="4 5" key="1">
    <citation type="submission" date="2020-06" db="EMBL/GenBank/DDBJ databases">
        <title>Transcriptomic and genomic resources for Thalictrum thalictroides and T. hernandezii: Facilitating candidate gene discovery in an emerging model plant lineage.</title>
        <authorList>
            <person name="Arias T."/>
            <person name="Riano-Pachon D.M."/>
            <person name="Di Stilio V.S."/>
        </authorList>
    </citation>
    <scope>NUCLEOTIDE SEQUENCE [LARGE SCALE GENOMIC DNA]</scope>
    <source>
        <strain evidence="5">cv. WT478/WT964</strain>
        <tissue evidence="4">Leaves</tissue>
    </source>
</reference>
<dbReference type="GO" id="GO:0005737">
    <property type="term" value="C:cytoplasm"/>
    <property type="evidence" value="ECO:0007669"/>
    <property type="project" value="TreeGrafter"/>
</dbReference>
<gene>
    <name evidence="4" type="ORF">FRX31_015993</name>
</gene>
<keyword evidence="3" id="KW-1133">Transmembrane helix</keyword>
<evidence type="ECO:0000313" key="4">
    <source>
        <dbReference type="EMBL" id="KAF5194420.1"/>
    </source>
</evidence>
<dbReference type="GO" id="GO:0008239">
    <property type="term" value="F:dipeptidyl-peptidase activity"/>
    <property type="evidence" value="ECO:0007669"/>
    <property type="project" value="TreeGrafter"/>
</dbReference>
<evidence type="ECO:0000256" key="2">
    <source>
        <dbReference type="ARBA" id="ARBA00022801"/>
    </source>
</evidence>
<name>A0A7J6WCV9_THATH</name>
<sequence>MATFEAFIGIRDEEETSKIKLFGDHLQVLEQNLPFDDSYKSKDVIAAPIRVMQLIYNAGVLEQNLPFDDSYKSKDVIAAPIRVMQLIYNAGVLEQNLPFDDSYKSKDVIAAPIRVMQLIYNAGVLFIVCPLYLVWMKTNLYPMVGDVTNGM</sequence>
<dbReference type="Proteomes" id="UP000554482">
    <property type="component" value="Unassembled WGS sequence"/>
</dbReference>
<keyword evidence="1" id="KW-0479">Metal-binding</keyword>
<keyword evidence="5" id="KW-1185">Reference proteome</keyword>
<comment type="caution">
    <text evidence="4">The sequence shown here is derived from an EMBL/GenBank/DDBJ whole genome shotgun (WGS) entry which is preliminary data.</text>
</comment>
<organism evidence="4 5">
    <name type="scientific">Thalictrum thalictroides</name>
    <name type="common">Rue-anemone</name>
    <name type="synonym">Anemone thalictroides</name>
    <dbReference type="NCBI Taxonomy" id="46969"/>
    <lineage>
        <taxon>Eukaryota</taxon>
        <taxon>Viridiplantae</taxon>
        <taxon>Streptophyta</taxon>
        <taxon>Embryophyta</taxon>
        <taxon>Tracheophyta</taxon>
        <taxon>Spermatophyta</taxon>
        <taxon>Magnoliopsida</taxon>
        <taxon>Ranunculales</taxon>
        <taxon>Ranunculaceae</taxon>
        <taxon>Thalictroideae</taxon>
        <taxon>Thalictrum</taxon>
    </lineage>
</organism>
<keyword evidence="3" id="KW-0812">Transmembrane</keyword>
<dbReference type="AlphaFoldDB" id="A0A7J6WCV9"/>
<keyword evidence="3" id="KW-0472">Membrane</keyword>
<protein>
    <submittedName>
        <fullName evidence="4">Nudix hydrolase</fullName>
    </submittedName>
</protein>
<evidence type="ECO:0000256" key="1">
    <source>
        <dbReference type="ARBA" id="ARBA00022723"/>
    </source>
</evidence>
<evidence type="ECO:0000256" key="3">
    <source>
        <dbReference type="SAM" id="Phobius"/>
    </source>
</evidence>
<dbReference type="PANTHER" id="PTHR23422">
    <property type="entry name" value="DIPEPTIDYL PEPTIDASE III-RELATED"/>
    <property type="match status" value="1"/>
</dbReference>
<dbReference type="GO" id="GO:0046872">
    <property type="term" value="F:metal ion binding"/>
    <property type="evidence" value="ECO:0007669"/>
    <property type="project" value="UniProtKB-KW"/>
</dbReference>
<accession>A0A7J6WCV9</accession>
<feature type="transmembrane region" description="Helical" evidence="3">
    <location>
        <begin position="118"/>
        <end position="135"/>
    </location>
</feature>
<dbReference type="InterPro" id="IPR039461">
    <property type="entry name" value="Peptidase_M49"/>
</dbReference>
<dbReference type="EMBL" id="JABWDY010018715">
    <property type="protein sequence ID" value="KAF5194420.1"/>
    <property type="molecule type" value="Genomic_DNA"/>
</dbReference>
<keyword evidence="2 4" id="KW-0378">Hydrolase</keyword>